<gene>
    <name evidence="2" type="ORF">F3Y22_tig00010526pilonHSYRG00006</name>
</gene>
<proteinExistence type="predicted"/>
<feature type="domain" description="DUF985" evidence="1">
    <location>
        <begin position="21"/>
        <end position="74"/>
    </location>
</feature>
<dbReference type="SUPFAM" id="SSF51182">
    <property type="entry name" value="RmlC-like cupins"/>
    <property type="match status" value="1"/>
</dbReference>
<evidence type="ECO:0000259" key="1">
    <source>
        <dbReference type="Pfam" id="PF06172"/>
    </source>
</evidence>
<dbReference type="Pfam" id="PF06172">
    <property type="entry name" value="Cupin_5"/>
    <property type="match status" value="1"/>
</dbReference>
<dbReference type="PANTHER" id="PTHR33387">
    <property type="entry name" value="RMLC-LIKE JELLY ROLL FOLD PROTEIN"/>
    <property type="match status" value="1"/>
</dbReference>
<dbReference type="InterPro" id="IPR014710">
    <property type="entry name" value="RmlC-like_jellyroll"/>
</dbReference>
<evidence type="ECO:0000313" key="2">
    <source>
        <dbReference type="EMBL" id="KAE8724466.1"/>
    </source>
</evidence>
<protein>
    <submittedName>
        <fullName evidence="2">Ubiquinone biosynthesis protein COQ9</fullName>
    </submittedName>
</protein>
<sequence>MIESSSQTKSIALLARVFTSCYRQGMRLTFIVLELDEKDGNVKLTCLGTDLLNGQKVQYTVPPNVWLGAFPTKDFHISTDGVVTKK</sequence>
<comment type="caution">
    <text evidence="2">The sequence shown here is derived from an EMBL/GenBank/DDBJ whole genome shotgun (WGS) entry which is preliminary data.</text>
</comment>
<keyword evidence="2" id="KW-0830">Ubiquinone</keyword>
<dbReference type="InterPro" id="IPR011051">
    <property type="entry name" value="RmlC_Cupin_sf"/>
</dbReference>
<dbReference type="InterPro" id="IPR039935">
    <property type="entry name" value="YML079W-like"/>
</dbReference>
<dbReference type="AlphaFoldDB" id="A0A6A3C6S6"/>
<keyword evidence="3" id="KW-1185">Reference proteome</keyword>
<dbReference type="Proteomes" id="UP000436088">
    <property type="component" value="Unassembled WGS sequence"/>
</dbReference>
<organism evidence="2 3">
    <name type="scientific">Hibiscus syriacus</name>
    <name type="common">Rose of Sharon</name>
    <dbReference type="NCBI Taxonomy" id="106335"/>
    <lineage>
        <taxon>Eukaryota</taxon>
        <taxon>Viridiplantae</taxon>
        <taxon>Streptophyta</taxon>
        <taxon>Embryophyta</taxon>
        <taxon>Tracheophyta</taxon>
        <taxon>Spermatophyta</taxon>
        <taxon>Magnoliopsida</taxon>
        <taxon>eudicotyledons</taxon>
        <taxon>Gunneridae</taxon>
        <taxon>Pentapetalae</taxon>
        <taxon>rosids</taxon>
        <taxon>malvids</taxon>
        <taxon>Malvales</taxon>
        <taxon>Malvaceae</taxon>
        <taxon>Malvoideae</taxon>
        <taxon>Hibiscus</taxon>
    </lineage>
</organism>
<reference evidence="2" key="1">
    <citation type="submission" date="2019-09" db="EMBL/GenBank/DDBJ databases">
        <title>Draft genome information of white flower Hibiscus syriacus.</title>
        <authorList>
            <person name="Kim Y.-M."/>
        </authorList>
    </citation>
    <scope>NUCLEOTIDE SEQUENCE [LARGE SCALE GENOMIC DNA]</scope>
    <source>
        <strain evidence="2">YM2019G1</strain>
    </source>
</reference>
<evidence type="ECO:0000313" key="3">
    <source>
        <dbReference type="Proteomes" id="UP000436088"/>
    </source>
</evidence>
<accession>A0A6A3C6S6</accession>
<dbReference type="InterPro" id="IPR009327">
    <property type="entry name" value="Cupin_DUF985"/>
</dbReference>
<dbReference type="EMBL" id="VEPZ02000471">
    <property type="protein sequence ID" value="KAE8724466.1"/>
    <property type="molecule type" value="Genomic_DNA"/>
</dbReference>
<dbReference type="Gene3D" id="2.60.120.10">
    <property type="entry name" value="Jelly Rolls"/>
    <property type="match status" value="1"/>
</dbReference>
<dbReference type="PANTHER" id="PTHR33387:SF3">
    <property type="entry name" value="DUF985 DOMAIN-CONTAINING PROTEIN"/>
    <property type="match status" value="1"/>
</dbReference>
<name>A0A6A3C6S6_HIBSY</name>